<reference evidence="3 4" key="1">
    <citation type="journal article" date="2018" name="BMC Genomics">
        <title>Genomic evidence for intraspecific hybridization in a clonal and extremely halotolerant yeast.</title>
        <authorList>
            <person name="Gostincar C."/>
            <person name="Stajich J.E."/>
            <person name="Zupancic J."/>
            <person name="Zalar P."/>
            <person name="Gunde-Cimerman N."/>
        </authorList>
    </citation>
    <scope>NUCLEOTIDE SEQUENCE [LARGE SCALE GENOMIC DNA]</scope>
    <source>
        <strain evidence="3 4">EXF-171</strain>
    </source>
</reference>
<dbReference type="SUPFAM" id="SSF47459">
    <property type="entry name" value="HLH, helix-loop-helix DNA-binding domain"/>
    <property type="match status" value="1"/>
</dbReference>
<dbReference type="VEuPathDB" id="FungiDB:BTJ68_15553"/>
<dbReference type="EMBL" id="QWIQ01000686">
    <property type="protein sequence ID" value="RMY79648.1"/>
    <property type="molecule type" value="Genomic_DNA"/>
</dbReference>
<evidence type="ECO:0000313" key="4">
    <source>
        <dbReference type="Proteomes" id="UP000281468"/>
    </source>
</evidence>
<dbReference type="InterPro" id="IPR036638">
    <property type="entry name" value="HLH_DNA-bd_sf"/>
</dbReference>
<feature type="compositionally biased region" description="Low complexity" evidence="1">
    <location>
        <begin position="47"/>
        <end position="63"/>
    </location>
</feature>
<feature type="compositionally biased region" description="Polar residues" evidence="1">
    <location>
        <begin position="439"/>
        <end position="463"/>
    </location>
</feature>
<dbReference type="PROSITE" id="PS50888">
    <property type="entry name" value="BHLH"/>
    <property type="match status" value="1"/>
</dbReference>
<feature type="compositionally biased region" description="Acidic residues" evidence="1">
    <location>
        <begin position="234"/>
        <end position="249"/>
    </location>
</feature>
<feature type="compositionally biased region" description="Low complexity" evidence="1">
    <location>
        <begin position="29"/>
        <end position="40"/>
    </location>
</feature>
<evidence type="ECO:0000259" key="2">
    <source>
        <dbReference type="PROSITE" id="PS50888"/>
    </source>
</evidence>
<feature type="compositionally biased region" description="Polar residues" evidence="1">
    <location>
        <begin position="119"/>
        <end position="132"/>
    </location>
</feature>
<feature type="compositionally biased region" description="Gly residues" evidence="1">
    <location>
        <begin position="608"/>
        <end position="617"/>
    </location>
</feature>
<feature type="region of interest" description="Disordered" evidence="1">
    <location>
        <begin position="404"/>
        <end position="463"/>
    </location>
</feature>
<sequence>MSPEVTMPRPIPPPTPGSSSDIRGKEADLLAPAFDLPPAAYTEQERASNNSSTTSSAHGSDSSYRPASSGGPESRKRSAPHSGPVITTDDFTLPPPPTRSRKIIQMKPRGSAQHDPSAAQPSQGATKTQAAGTQGGKRKQNATGQTAAGRKVARKTAHSLIERRRRSKMNEEFGVLKDMIPACQGQEMHKLAILQASIDYLRYLEQCVSDLQAQTHSPPSLPPPSARSTRDIQNEEDVDGNDDDDEEMPDEKLDGEGESHPAATAAPTRTNSLISLPSLSQIYPANPISPPIFSSGARNFSISSTSQPSYSPYIHSNQTSPVFGPQFSHYQPSQATTNHGSSHFGLGSPALKPLDFSPSIEMKIEAKNQTNSGSATTTATATANNRNPDTLQHLAERATIESEHLRHRPQQQTTQQYESLPPSALSRLPHPSNHHRRPTNQANPTQSPYNTSHHPSTTALTNPLDQDETSAAAVALSMLNSTTSSSGSASTALTSSAVFKRSRRRTSDPPLEEENQERESPGTVMPGSWRPHPPRPDQTEEGEGQGSWRQRMISSSSSSSSAESHLPSVDGPPKKSQTSAPLEPGRRSNDDDVAADVGGKGWDRNGSGSTGVGGSGGISVRDLLSS</sequence>
<dbReference type="AlphaFoldDB" id="A0A3M7ESS6"/>
<dbReference type="SMART" id="SM00353">
    <property type="entry name" value="HLH"/>
    <property type="match status" value="1"/>
</dbReference>
<feature type="region of interest" description="Disordered" evidence="1">
    <location>
        <begin position="1"/>
        <end position="172"/>
    </location>
</feature>
<dbReference type="InterPro" id="IPR011598">
    <property type="entry name" value="bHLH_dom"/>
</dbReference>
<dbReference type="PANTHER" id="PTHR46266:SF4">
    <property type="entry name" value="TRANSCRIPTION FACTOR TT8"/>
    <property type="match status" value="1"/>
</dbReference>
<feature type="compositionally biased region" description="Low complexity" evidence="1">
    <location>
        <begin position="481"/>
        <end position="497"/>
    </location>
</feature>
<feature type="region of interest" description="Disordered" evidence="1">
    <location>
        <begin position="213"/>
        <end position="268"/>
    </location>
</feature>
<gene>
    <name evidence="3" type="ORF">D0862_13090</name>
</gene>
<dbReference type="Proteomes" id="UP000281468">
    <property type="component" value="Unassembled WGS sequence"/>
</dbReference>
<name>A0A3M7ESS6_HORWE</name>
<evidence type="ECO:0000256" key="1">
    <source>
        <dbReference type="SAM" id="MobiDB-lite"/>
    </source>
</evidence>
<organism evidence="3 4">
    <name type="scientific">Hortaea werneckii</name>
    <name type="common">Black yeast</name>
    <name type="synonym">Cladosporium werneckii</name>
    <dbReference type="NCBI Taxonomy" id="91943"/>
    <lineage>
        <taxon>Eukaryota</taxon>
        <taxon>Fungi</taxon>
        <taxon>Dikarya</taxon>
        <taxon>Ascomycota</taxon>
        <taxon>Pezizomycotina</taxon>
        <taxon>Dothideomycetes</taxon>
        <taxon>Dothideomycetidae</taxon>
        <taxon>Mycosphaerellales</taxon>
        <taxon>Teratosphaeriaceae</taxon>
        <taxon>Hortaea</taxon>
    </lineage>
</organism>
<feature type="compositionally biased region" description="Basic residues" evidence="1">
    <location>
        <begin position="151"/>
        <end position="167"/>
    </location>
</feature>
<accession>A0A3M7ESS6</accession>
<dbReference type="GO" id="GO:0046983">
    <property type="term" value="F:protein dimerization activity"/>
    <property type="evidence" value="ECO:0007669"/>
    <property type="project" value="InterPro"/>
</dbReference>
<evidence type="ECO:0000313" key="3">
    <source>
        <dbReference type="EMBL" id="RMY79648.1"/>
    </source>
</evidence>
<feature type="domain" description="BHLH" evidence="2">
    <location>
        <begin position="153"/>
        <end position="204"/>
    </location>
</feature>
<feature type="region of interest" description="Disordered" evidence="1">
    <location>
        <begin position="366"/>
        <end position="388"/>
    </location>
</feature>
<dbReference type="Pfam" id="PF00010">
    <property type="entry name" value="HLH"/>
    <property type="match status" value="1"/>
</dbReference>
<dbReference type="Gene3D" id="4.10.280.10">
    <property type="entry name" value="Helix-loop-helix DNA-binding domain"/>
    <property type="match status" value="1"/>
</dbReference>
<comment type="caution">
    <text evidence="3">The sequence shown here is derived from an EMBL/GenBank/DDBJ whole genome shotgun (WGS) entry which is preliminary data.</text>
</comment>
<protein>
    <recommendedName>
        <fullName evidence="2">BHLH domain-containing protein</fullName>
    </recommendedName>
</protein>
<dbReference type="PANTHER" id="PTHR46266">
    <property type="entry name" value="TRANSCRIPTION FACTOR TT8"/>
    <property type="match status" value="1"/>
</dbReference>
<feature type="compositionally biased region" description="Basic and acidic residues" evidence="1">
    <location>
        <begin position="250"/>
        <end position="259"/>
    </location>
</feature>
<feature type="region of interest" description="Disordered" evidence="1">
    <location>
        <begin position="481"/>
        <end position="626"/>
    </location>
</feature>
<proteinExistence type="predicted"/>